<dbReference type="GO" id="GO:0005829">
    <property type="term" value="C:cytosol"/>
    <property type="evidence" value="ECO:0007669"/>
    <property type="project" value="TreeGrafter"/>
</dbReference>
<dbReference type="InterPro" id="IPR016169">
    <property type="entry name" value="FAD-bd_PCMH_sub2"/>
</dbReference>
<reference evidence="18 19" key="1">
    <citation type="journal article" date="2016" name="Nat. Commun.">
        <title>Thousands of microbial genomes shed light on interconnected biogeochemical processes in an aquifer system.</title>
        <authorList>
            <person name="Anantharaman K."/>
            <person name="Brown C.T."/>
            <person name="Hug L.A."/>
            <person name="Sharon I."/>
            <person name="Castelle C.J."/>
            <person name="Probst A.J."/>
            <person name="Thomas B.C."/>
            <person name="Singh A."/>
            <person name="Wilkins M.J."/>
            <person name="Karaoz U."/>
            <person name="Brodie E.L."/>
            <person name="Williams K.H."/>
            <person name="Hubbard S.S."/>
            <person name="Banfield J.F."/>
        </authorList>
    </citation>
    <scope>NUCLEOTIDE SEQUENCE [LARGE SCALE GENOMIC DNA]</scope>
</reference>
<feature type="domain" description="FAD-binding PCMH-type" evidence="17">
    <location>
        <begin position="30"/>
        <end position="199"/>
    </location>
</feature>
<evidence type="ECO:0000256" key="5">
    <source>
        <dbReference type="ARBA" id="ARBA00022490"/>
    </source>
</evidence>
<dbReference type="InterPro" id="IPR016166">
    <property type="entry name" value="FAD-bd_PCMH"/>
</dbReference>
<dbReference type="EMBL" id="MGEK01000039">
    <property type="protein sequence ID" value="OGL80221.1"/>
    <property type="molecule type" value="Genomic_DNA"/>
</dbReference>
<dbReference type="InterPro" id="IPR036635">
    <property type="entry name" value="MurB_C_sf"/>
</dbReference>
<evidence type="ECO:0000259" key="17">
    <source>
        <dbReference type="PROSITE" id="PS51387"/>
    </source>
</evidence>
<evidence type="ECO:0000256" key="8">
    <source>
        <dbReference type="ARBA" id="ARBA00022827"/>
    </source>
</evidence>
<keyword evidence="8 16" id="KW-0274">FAD</keyword>
<evidence type="ECO:0000256" key="7">
    <source>
        <dbReference type="ARBA" id="ARBA00022630"/>
    </source>
</evidence>
<dbReference type="Gene3D" id="3.30.465.10">
    <property type="match status" value="1"/>
</dbReference>
<keyword evidence="9 16" id="KW-0521">NADP</keyword>
<evidence type="ECO:0000256" key="12">
    <source>
        <dbReference type="ARBA" id="ARBA00023002"/>
    </source>
</evidence>
<sequence length="374" mass="40689">MTDAVNFFSGTKFVSLVKKNEPLAPHTTLGIGGPVDYYIETDKDDEAAEILRYAHQCKLPVFVLGAGSNIVVADSGWRGLVLRYTNRQLIFHNSDDTIVEASAGLNWDDLVVATVARGLAGIECLSGVPGLVGAAPVQNIGCYGQEAAATIETVETIDCQTGTRRQFSRQECGFGYRQSRFKKTGGYLITKVIFRLSRINDGAVLYDDVARELSAQHIVKPTLGDVRQTVLAIRRRKSMVIDKDDPNSRGVGSFFVNPIVTRDTSDELQRASARLFPSKVMPRWPMGGELVKLSAAWLIESAGFQRGDVFGRVGISANHTLAIINRGGAKASDVVALAGQIRQRVRDVFGVVLEPEPVFVGFNKTVGELLKESS</sequence>
<comment type="function">
    <text evidence="2 16">Cell wall formation.</text>
</comment>
<keyword evidence="14 16" id="KW-0961">Cell wall biogenesis/degradation</keyword>
<protein>
    <recommendedName>
        <fullName evidence="16">UDP-N-acetylenolpyruvoylglucosamine reductase</fullName>
        <ecNumber evidence="16">1.3.1.98</ecNumber>
    </recommendedName>
    <alternativeName>
        <fullName evidence="16">UDP-N-acetylmuramate dehydrogenase</fullName>
    </alternativeName>
</protein>
<feature type="active site" evidence="16">
    <location>
        <position position="177"/>
    </location>
</feature>
<dbReference type="SUPFAM" id="SSF56176">
    <property type="entry name" value="FAD-binding/transporter-associated domain-like"/>
    <property type="match status" value="1"/>
</dbReference>
<dbReference type="PROSITE" id="PS51387">
    <property type="entry name" value="FAD_PCMH"/>
    <property type="match status" value="1"/>
</dbReference>
<dbReference type="InterPro" id="IPR016167">
    <property type="entry name" value="FAD-bd_PCMH_sub1"/>
</dbReference>
<keyword evidence="5 16" id="KW-0963">Cytoplasm</keyword>
<dbReference type="InterPro" id="IPR003170">
    <property type="entry name" value="MurB"/>
</dbReference>
<dbReference type="PANTHER" id="PTHR21071">
    <property type="entry name" value="UDP-N-ACETYLENOLPYRUVOYLGLUCOSAMINE REDUCTASE"/>
    <property type="match status" value="1"/>
</dbReference>
<evidence type="ECO:0000256" key="2">
    <source>
        <dbReference type="ARBA" id="ARBA00003921"/>
    </source>
</evidence>
<organism evidence="18 19">
    <name type="scientific">Candidatus Uhrbacteria bacterium RIFCSPLOWO2_01_FULL_47_25</name>
    <dbReference type="NCBI Taxonomy" id="1802402"/>
    <lineage>
        <taxon>Bacteria</taxon>
        <taxon>Candidatus Uhriibacteriota</taxon>
    </lineage>
</organism>
<evidence type="ECO:0000256" key="6">
    <source>
        <dbReference type="ARBA" id="ARBA00022618"/>
    </source>
</evidence>
<comment type="pathway">
    <text evidence="4 16">Cell wall biogenesis; peptidoglycan biosynthesis.</text>
</comment>
<evidence type="ECO:0000256" key="10">
    <source>
        <dbReference type="ARBA" id="ARBA00022960"/>
    </source>
</evidence>
<name>A0A1F7UPL6_9BACT</name>
<evidence type="ECO:0000313" key="19">
    <source>
        <dbReference type="Proteomes" id="UP000176846"/>
    </source>
</evidence>
<gene>
    <name evidence="16" type="primary">murB</name>
    <name evidence="18" type="ORF">A2936_02540</name>
</gene>
<feature type="active site" evidence="16">
    <location>
        <position position="356"/>
    </location>
</feature>
<dbReference type="HAMAP" id="MF_00037">
    <property type="entry name" value="MurB"/>
    <property type="match status" value="1"/>
</dbReference>
<dbReference type="AlphaFoldDB" id="A0A1F7UPL6"/>
<dbReference type="GO" id="GO:0051301">
    <property type="term" value="P:cell division"/>
    <property type="evidence" value="ECO:0007669"/>
    <property type="project" value="UniProtKB-KW"/>
</dbReference>
<keyword evidence="7 16" id="KW-0285">Flavoprotein</keyword>
<dbReference type="PANTHER" id="PTHR21071:SF4">
    <property type="entry name" value="UDP-N-ACETYLENOLPYRUVOYLGLUCOSAMINE REDUCTASE"/>
    <property type="match status" value="1"/>
</dbReference>
<keyword evidence="12 16" id="KW-0560">Oxidoreductase</keyword>
<comment type="similarity">
    <text evidence="16">Belongs to the MurB family.</text>
</comment>
<evidence type="ECO:0000313" key="18">
    <source>
        <dbReference type="EMBL" id="OGL80221.1"/>
    </source>
</evidence>
<keyword evidence="13 16" id="KW-0131">Cell cycle</keyword>
<dbReference type="NCBIfam" id="TIGR00179">
    <property type="entry name" value="murB"/>
    <property type="match status" value="1"/>
</dbReference>
<evidence type="ECO:0000256" key="16">
    <source>
        <dbReference type="HAMAP-Rule" id="MF_00037"/>
    </source>
</evidence>
<feature type="active site" description="Proton donor" evidence="16">
    <location>
        <position position="253"/>
    </location>
</feature>
<comment type="cofactor">
    <cofactor evidence="1 16">
        <name>FAD</name>
        <dbReference type="ChEBI" id="CHEBI:57692"/>
    </cofactor>
</comment>
<dbReference type="NCBIfam" id="NF010478">
    <property type="entry name" value="PRK13903.1"/>
    <property type="match status" value="1"/>
</dbReference>
<evidence type="ECO:0000256" key="11">
    <source>
        <dbReference type="ARBA" id="ARBA00022984"/>
    </source>
</evidence>
<dbReference type="GO" id="GO:0071555">
    <property type="term" value="P:cell wall organization"/>
    <property type="evidence" value="ECO:0007669"/>
    <property type="project" value="UniProtKB-KW"/>
</dbReference>
<keyword evidence="10 16" id="KW-0133">Cell shape</keyword>
<dbReference type="GO" id="GO:0009252">
    <property type="term" value="P:peptidoglycan biosynthetic process"/>
    <property type="evidence" value="ECO:0007669"/>
    <property type="project" value="UniProtKB-UniRule"/>
</dbReference>
<dbReference type="InterPro" id="IPR036318">
    <property type="entry name" value="FAD-bd_PCMH-like_sf"/>
</dbReference>
<dbReference type="InterPro" id="IPR011601">
    <property type="entry name" value="MurB_C"/>
</dbReference>
<evidence type="ECO:0000256" key="13">
    <source>
        <dbReference type="ARBA" id="ARBA00023306"/>
    </source>
</evidence>
<dbReference type="Gene3D" id="3.90.78.10">
    <property type="entry name" value="UDP-N-acetylenolpyruvoylglucosamine reductase, C-terminal domain"/>
    <property type="match status" value="1"/>
</dbReference>
<evidence type="ECO:0000256" key="1">
    <source>
        <dbReference type="ARBA" id="ARBA00001974"/>
    </source>
</evidence>
<evidence type="ECO:0000256" key="15">
    <source>
        <dbReference type="ARBA" id="ARBA00048914"/>
    </source>
</evidence>
<keyword evidence="11 16" id="KW-0573">Peptidoglycan synthesis</keyword>
<comment type="subcellular location">
    <subcellularLocation>
        <location evidence="3 16">Cytoplasm</location>
    </subcellularLocation>
</comment>
<dbReference type="Proteomes" id="UP000176846">
    <property type="component" value="Unassembled WGS sequence"/>
</dbReference>
<dbReference type="Pfam" id="PF02873">
    <property type="entry name" value="MurB_C"/>
    <property type="match status" value="1"/>
</dbReference>
<dbReference type="SUPFAM" id="SSF56194">
    <property type="entry name" value="Uridine diphospho-N-Acetylenolpyruvylglucosamine reductase, MurB, C-terminal domain"/>
    <property type="match status" value="1"/>
</dbReference>
<proteinExistence type="inferred from homology"/>
<dbReference type="Gene3D" id="3.30.43.10">
    <property type="entry name" value="Uridine Diphospho-n-acetylenolpyruvylglucosamine Reductase, domain 2"/>
    <property type="match status" value="1"/>
</dbReference>
<evidence type="ECO:0000256" key="9">
    <source>
        <dbReference type="ARBA" id="ARBA00022857"/>
    </source>
</evidence>
<dbReference type="EC" id="1.3.1.98" evidence="16"/>
<evidence type="ECO:0000256" key="3">
    <source>
        <dbReference type="ARBA" id="ARBA00004496"/>
    </source>
</evidence>
<accession>A0A1F7UPL6</accession>
<comment type="catalytic activity">
    <reaction evidence="15 16">
        <text>UDP-N-acetyl-alpha-D-muramate + NADP(+) = UDP-N-acetyl-3-O-(1-carboxyvinyl)-alpha-D-glucosamine + NADPH + H(+)</text>
        <dbReference type="Rhea" id="RHEA:12248"/>
        <dbReference type="ChEBI" id="CHEBI:15378"/>
        <dbReference type="ChEBI" id="CHEBI:57783"/>
        <dbReference type="ChEBI" id="CHEBI:58349"/>
        <dbReference type="ChEBI" id="CHEBI:68483"/>
        <dbReference type="ChEBI" id="CHEBI:70757"/>
        <dbReference type="EC" id="1.3.1.98"/>
    </reaction>
</comment>
<dbReference type="InterPro" id="IPR006094">
    <property type="entry name" value="Oxid_FAD_bind_N"/>
</dbReference>
<keyword evidence="6 16" id="KW-0132">Cell division</keyword>
<dbReference type="GO" id="GO:0071949">
    <property type="term" value="F:FAD binding"/>
    <property type="evidence" value="ECO:0007669"/>
    <property type="project" value="InterPro"/>
</dbReference>
<dbReference type="UniPathway" id="UPA00219"/>
<dbReference type="GO" id="GO:0008360">
    <property type="term" value="P:regulation of cell shape"/>
    <property type="evidence" value="ECO:0007669"/>
    <property type="project" value="UniProtKB-KW"/>
</dbReference>
<dbReference type="GO" id="GO:0008762">
    <property type="term" value="F:UDP-N-acetylmuramate dehydrogenase activity"/>
    <property type="evidence" value="ECO:0007669"/>
    <property type="project" value="UniProtKB-UniRule"/>
</dbReference>
<evidence type="ECO:0000256" key="14">
    <source>
        <dbReference type="ARBA" id="ARBA00023316"/>
    </source>
</evidence>
<comment type="caution">
    <text evidence="18">The sequence shown here is derived from an EMBL/GenBank/DDBJ whole genome shotgun (WGS) entry which is preliminary data.</text>
</comment>
<evidence type="ECO:0000256" key="4">
    <source>
        <dbReference type="ARBA" id="ARBA00004752"/>
    </source>
</evidence>
<dbReference type="Pfam" id="PF01565">
    <property type="entry name" value="FAD_binding_4"/>
    <property type="match status" value="1"/>
</dbReference>